<dbReference type="InterPro" id="IPR035979">
    <property type="entry name" value="RBD_domain_sf"/>
</dbReference>
<evidence type="ECO:0000313" key="3">
    <source>
        <dbReference type="Proteomes" id="UP000788993"/>
    </source>
</evidence>
<accession>A0A1B7SDL1</accession>
<protein>
    <submittedName>
        <fullName evidence="2">Uncharacterized protein</fullName>
    </submittedName>
</protein>
<dbReference type="EMBL" id="JAEUBD010001062">
    <property type="protein sequence ID" value="KAH3667703.1"/>
    <property type="molecule type" value="Genomic_DNA"/>
</dbReference>
<keyword evidence="1" id="KW-0694">RNA-binding</keyword>
<proteinExistence type="predicted"/>
<dbReference type="InterPro" id="IPR012677">
    <property type="entry name" value="Nucleotide-bd_a/b_plait_sf"/>
</dbReference>
<dbReference type="PROSITE" id="PS50102">
    <property type="entry name" value="RRM"/>
    <property type="match status" value="2"/>
</dbReference>
<keyword evidence="3" id="KW-1185">Reference proteome</keyword>
<dbReference type="PANTHER" id="PTHR10501">
    <property type="entry name" value="U1 SMALL NUCLEAR RIBONUCLEOPROTEIN A/U2 SMALL NUCLEAR RIBONUCLEOPROTEIN B"/>
    <property type="match status" value="1"/>
</dbReference>
<evidence type="ECO:0000256" key="1">
    <source>
        <dbReference type="ARBA" id="ARBA00022884"/>
    </source>
</evidence>
<dbReference type="SMART" id="SM00360">
    <property type="entry name" value="RRM"/>
    <property type="match status" value="2"/>
</dbReference>
<comment type="caution">
    <text evidence="2">The sequence shown here is derived from an EMBL/GenBank/DDBJ whole genome shotgun (WGS) entry which is preliminary data.</text>
</comment>
<name>A0A1B7SDL1_9ASCO</name>
<dbReference type="InterPro" id="IPR000504">
    <property type="entry name" value="RRM_dom"/>
</dbReference>
<dbReference type="RefSeq" id="XP_018209545.1">
    <property type="nucleotide sequence ID" value="XM_018355022.1"/>
</dbReference>
<organism evidence="2 3">
    <name type="scientific">Ogataea polymorpha</name>
    <dbReference type="NCBI Taxonomy" id="460523"/>
    <lineage>
        <taxon>Eukaryota</taxon>
        <taxon>Fungi</taxon>
        <taxon>Dikarya</taxon>
        <taxon>Ascomycota</taxon>
        <taxon>Saccharomycotina</taxon>
        <taxon>Pichiomycetes</taxon>
        <taxon>Pichiales</taxon>
        <taxon>Pichiaceae</taxon>
        <taxon>Ogataea</taxon>
    </lineage>
</organism>
<dbReference type="OrthoDB" id="266020at2759"/>
<dbReference type="Proteomes" id="UP000788993">
    <property type="component" value="Unassembled WGS sequence"/>
</dbReference>
<reference evidence="2" key="2">
    <citation type="submission" date="2021-01" db="EMBL/GenBank/DDBJ databases">
        <authorList>
            <person name="Schikora-Tamarit M.A."/>
        </authorList>
    </citation>
    <scope>NUCLEOTIDE SEQUENCE</scope>
    <source>
        <strain evidence="2">NCAIM Y.01608</strain>
    </source>
</reference>
<sequence>MSICTLYVRNLNERLSHQKLRSALEQLFGERGIPIQEIKLFKNLQLRGQAFITLKSHEDCVLAIEHLNTKVIFDKPMDMYIAKSNSDLAAQEHMEQSAYEQYLREQRAQRLEKRTKKRKSTLQAPMMAKKRKIPGSRAAEPHKILLVTNVPSSTTRDELESIFEKFTGFLNVNIVHIRNLALVEFRSDLESARCLESLGTSIKINDTDCYLQFAKK</sequence>
<gene>
    <name evidence="2" type="ORF">OGATHE_003226</name>
</gene>
<dbReference type="SUPFAM" id="SSF54928">
    <property type="entry name" value="RNA-binding domain, RBD"/>
    <property type="match status" value="1"/>
</dbReference>
<dbReference type="GO" id="GO:0003723">
    <property type="term" value="F:RNA binding"/>
    <property type="evidence" value="ECO:0007669"/>
    <property type="project" value="UniProtKB-UniRule"/>
</dbReference>
<dbReference type="Gene3D" id="3.30.70.330">
    <property type="match status" value="2"/>
</dbReference>
<reference evidence="2" key="1">
    <citation type="journal article" date="2021" name="Open Biol.">
        <title>Shared evolutionary footprints suggest mitochondrial oxidative damage underlies multiple complex I losses in fungi.</title>
        <authorList>
            <person name="Schikora-Tamarit M.A."/>
            <person name="Marcet-Houben M."/>
            <person name="Nosek J."/>
            <person name="Gabaldon T."/>
        </authorList>
    </citation>
    <scope>NUCLEOTIDE SEQUENCE</scope>
    <source>
        <strain evidence="2">NCAIM Y.01608</strain>
    </source>
</reference>
<dbReference type="AlphaFoldDB" id="A0A1B7SDL1"/>
<dbReference type="Pfam" id="PF00076">
    <property type="entry name" value="RRM_1"/>
    <property type="match status" value="2"/>
</dbReference>
<evidence type="ECO:0000313" key="2">
    <source>
        <dbReference type="EMBL" id="KAH3667703.1"/>
    </source>
</evidence>